<dbReference type="SUPFAM" id="SSF54427">
    <property type="entry name" value="NTF2-like"/>
    <property type="match status" value="1"/>
</dbReference>
<dbReference type="Pfam" id="PF14534">
    <property type="entry name" value="DUF4440"/>
    <property type="match status" value="1"/>
</dbReference>
<dbReference type="EMBL" id="JALIEB010000045">
    <property type="protein sequence ID" value="MCV3274414.1"/>
    <property type="molecule type" value="Genomic_DNA"/>
</dbReference>
<evidence type="ECO:0000313" key="2">
    <source>
        <dbReference type="EMBL" id="MCV3274414.1"/>
    </source>
</evidence>
<dbReference type="Proteomes" id="UP001208690">
    <property type="component" value="Unassembled WGS sequence"/>
</dbReference>
<reference evidence="2 3" key="1">
    <citation type="submission" date="2022-04" db="EMBL/GenBank/DDBJ databases">
        <title>Roseobacter sp. WL0113 is a bacterium isolated from neritic sediment.</title>
        <authorList>
            <person name="Wang L."/>
            <person name="He W."/>
            <person name="Zhang D.-F."/>
        </authorList>
    </citation>
    <scope>NUCLEOTIDE SEQUENCE [LARGE SCALE GENOMIC DNA]</scope>
    <source>
        <strain evidence="2 3">WL0113</strain>
    </source>
</reference>
<evidence type="ECO:0000259" key="1">
    <source>
        <dbReference type="Pfam" id="PF14534"/>
    </source>
</evidence>
<feature type="domain" description="DUF4440" evidence="1">
    <location>
        <begin position="5"/>
        <end position="93"/>
    </location>
</feature>
<proteinExistence type="predicted"/>
<keyword evidence="3" id="KW-1185">Reference proteome</keyword>
<dbReference type="Gene3D" id="3.10.450.50">
    <property type="match status" value="1"/>
</dbReference>
<evidence type="ECO:0000313" key="3">
    <source>
        <dbReference type="Proteomes" id="UP001208690"/>
    </source>
</evidence>
<protein>
    <submittedName>
        <fullName evidence="2">Nuclear transport factor 2 family protein</fullName>
    </submittedName>
</protein>
<comment type="caution">
    <text evidence="2">The sequence shown here is derived from an EMBL/GenBank/DDBJ whole genome shotgun (WGS) entry which is preliminary data.</text>
</comment>
<dbReference type="InterPro" id="IPR032710">
    <property type="entry name" value="NTF2-like_dom_sf"/>
</dbReference>
<name>A0ABT3BLF7_9RHOB</name>
<gene>
    <name evidence="2" type="ORF">MUB52_23545</name>
</gene>
<accession>A0ABT3BLF7</accession>
<sequence length="102" mass="11115">MVAPLIGDDAIVIFSNGALHAGKEAIRAAYQHNFNTIKGEEYRIENVRWLAETADAAACSFEFHWTGEIEGRKASGSGRGTAVLVRNDDRWLLAGEQLGPKS</sequence>
<organism evidence="2 3">
    <name type="scientific">Roseobacter sinensis</name>
    <dbReference type="NCBI Taxonomy" id="2931391"/>
    <lineage>
        <taxon>Bacteria</taxon>
        <taxon>Pseudomonadati</taxon>
        <taxon>Pseudomonadota</taxon>
        <taxon>Alphaproteobacteria</taxon>
        <taxon>Rhodobacterales</taxon>
        <taxon>Roseobacteraceae</taxon>
        <taxon>Roseobacter</taxon>
    </lineage>
</organism>
<dbReference type="RefSeq" id="WP_263846617.1">
    <property type="nucleotide sequence ID" value="NZ_JALIEB010000045.1"/>
</dbReference>
<dbReference type="InterPro" id="IPR027843">
    <property type="entry name" value="DUF4440"/>
</dbReference>